<keyword evidence="2" id="KW-1185">Reference proteome</keyword>
<dbReference type="EMBL" id="BRVS01000006">
    <property type="protein sequence ID" value="GLB67185.1"/>
    <property type="molecule type" value="Genomic_DNA"/>
</dbReference>
<evidence type="ECO:0000313" key="1">
    <source>
        <dbReference type="EMBL" id="GLB67185.1"/>
    </source>
</evidence>
<evidence type="ECO:0000313" key="2">
    <source>
        <dbReference type="Proteomes" id="UP001209654"/>
    </source>
</evidence>
<name>A0ABQ5MT78_9MICC</name>
<accession>A0ABQ5MT78</accession>
<proteinExistence type="predicted"/>
<dbReference type="RefSeq" id="WP_264795322.1">
    <property type="nucleotide sequence ID" value="NZ_BRVS01000006.1"/>
</dbReference>
<gene>
    <name evidence="1" type="ORF">AHIS1636_16240</name>
</gene>
<dbReference type="Proteomes" id="UP001209654">
    <property type="component" value="Unassembled WGS sequence"/>
</dbReference>
<protein>
    <submittedName>
        <fullName evidence="1">Uncharacterized protein</fullName>
    </submittedName>
</protein>
<organism evidence="1 2">
    <name type="scientific">Arthrobacter mangrovi</name>
    <dbReference type="NCBI Taxonomy" id="2966350"/>
    <lineage>
        <taxon>Bacteria</taxon>
        <taxon>Bacillati</taxon>
        <taxon>Actinomycetota</taxon>
        <taxon>Actinomycetes</taxon>
        <taxon>Micrococcales</taxon>
        <taxon>Micrococcaceae</taxon>
        <taxon>Arthrobacter</taxon>
    </lineage>
</organism>
<comment type="caution">
    <text evidence="1">The sequence shown here is derived from an EMBL/GenBank/DDBJ whole genome shotgun (WGS) entry which is preliminary data.</text>
</comment>
<sequence>MNAALAKKKITVSTVDQAHRLLNAAVEEFQREAAVDRLHGVLVTKTGPGQYIVELTDQVPYGFTEELVAIAAF</sequence>
<reference evidence="1 2" key="1">
    <citation type="journal article" date="2023" name="Int. J. Syst. Evol. Microbiol.">
        <title>Arthrobacter mangrovi sp. nov., an actinobacterium isolated from the rhizosphere of a mangrove.</title>
        <authorList>
            <person name="Hamada M."/>
            <person name="Saitou S."/>
            <person name="Enomoto N."/>
            <person name="Nanri K."/>
            <person name="Hidaka K."/>
            <person name="Miura T."/>
            <person name="Tamura T."/>
        </authorList>
    </citation>
    <scope>NUCLEOTIDE SEQUENCE [LARGE SCALE GENOMIC DNA]</scope>
    <source>
        <strain evidence="1 2">NBRC 112813</strain>
    </source>
</reference>